<dbReference type="NCBIfam" id="TIGR00516">
    <property type="entry name" value="acpS"/>
    <property type="match status" value="1"/>
</dbReference>
<comment type="similarity">
    <text evidence="8">Belongs to the P-Pant transferase superfamily. AcpS family.</text>
</comment>
<evidence type="ECO:0000259" key="9">
    <source>
        <dbReference type="Pfam" id="PF01648"/>
    </source>
</evidence>
<sequence length="126" mass="14513">MILGIGTDIIEIRRIEEAVRRNERFLKKCFTEQEQKLFQERKNSFNTIAATFAAKEAVAKAFGTGFRNFGLRDIEVLRDDMGKPYVLTYGNAKKLAEELKVSKIFITLSHCREYAVAYAIVQKEEN</sequence>
<dbReference type="Pfam" id="PF01648">
    <property type="entry name" value="ACPS"/>
    <property type="match status" value="1"/>
</dbReference>
<comment type="catalytic activity">
    <reaction evidence="8">
        <text>apo-[ACP] + CoA = holo-[ACP] + adenosine 3',5'-bisphosphate + H(+)</text>
        <dbReference type="Rhea" id="RHEA:12068"/>
        <dbReference type="Rhea" id="RHEA-COMP:9685"/>
        <dbReference type="Rhea" id="RHEA-COMP:9690"/>
        <dbReference type="ChEBI" id="CHEBI:15378"/>
        <dbReference type="ChEBI" id="CHEBI:29999"/>
        <dbReference type="ChEBI" id="CHEBI:57287"/>
        <dbReference type="ChEBI" id="CHEBI:58343"/>
        <dbReference type="ChEBI" id="CHEBI:64479"/>
        <dbReference type="EC" id="2.7.8.7"/>
    </reaction>
</comment>
<comment type="function">
    <text evidence="8">Transfers the 4'-phosphopantetheine moiety from coenzyme A to a Ser of acyl-carrier-protein.</text>
</comment>
<keyword evidence="4 8" id="KW-0276">Fatty acid metabolism</keyword>
<evidence type="ECO:0000256" key="3">
    <source>
        <dbReference type="ARBA" id="ARBA00022723"/>
    </source>
</evidence>
<accession>A0A7C8LDR7</accession>
<keyword evidence="5 8" id="KW-0460">Magnesium</keyword>
<evidence type="ECO:0000256" key="7">
    <source>
        <dbReference type="ARBA" id="ARBA00023160"/>
    </source>
</evidence>
<comment type="subcellular location">
    <subcellularLocation>
        <location evidence="8">Cytoplasm</location>
    </subcellularLocation>
</comment>
<gene>
    <name evidence="8" type="primary">acpS</name>
    <name evidence="10" type="ORF">GND95_04440</name>
</gene>
<dbReference type="InterPro" id="IPR008278">
    <property type="entry name" value="4-PPantetheinyl_Trfase_dom"/>
</dbReference>
<dbReference type="InterPro" id="IPR002582">
    <property type="entry name" value="ACPS"/>
</dbReference>
<evidence type="ECO:0000256" key="8">
    <source>
        <dbReference type="HAMAP-Rule" id="MF_00101"/>
    </source>
</evidence>
<evidence type="ECO:0000256" key="1">
    <source>
        <dbReference type="ARBA" id="ARBA00022516"/>
    </source>
</evidence>
<dbReference type="InterPro" id="IPR037143">
    <property type="entry name" value="4-PPantetheinyl_Trfase_dom_sf"/>
</dbReference>
<evidence type="ECO:0000256" key="4">
    <source>
        <dbReference type="ARBA" id="ARBA00022832"/>
    </source>
</evidence>
<feature type="domain" description="4'-phosphopantetheinyl transferase" evidence="9">
    <location>
        <begin position="4"/>
        <end position="119"/>
    </location>
</feature>
<evidence type="ECO:0000256" key="5">
    <source>
        <dbReference type="ARBA" id="ARBA00022842"/>
    </source>
</evidence>
<comment type="caution">
    <text evidence="10">The sequence shown here is derived from an EMBL/GenBank/DDBJ whole genome shotgun (WGS) entry which is preliminary data.</text>
</comment>
<evidence type="ECO:0000313" key="11">
    <source>
        <dbReference type="Proteomes" id="UP000483018"/>
    </source>
</evidence>
<dbReference type="EC" id="2.7.8.7" evidence="8"/>
<dbReference type="InterPro" id="IPR004568">
    <property type="entry name" value="Ppantetheine-prot_Trfase_dom"/>
</dbReference>
<protein>
    <recommendedName>
        <fullName evidence="8">Holo-[acyl-carrier-protein] synthase</fullName>
        <shortName evidence="8">Holo-ACP synthase</shortName>
        <ecNumber evidence="8">2.7.8.7</ecNumber>
    </recommendedName>
    <alternativeName>
        <fullName evidence="8">4'-phosphopantetheinyl transferase AcpS</fullName>
    </alternativeName>
</protein>
<dbReference type="Gene3D" id="3.90.470.20">
    <property type="entry name" value="4'-phosphopantetheinyl transferase domain"/>
    <property type="match status" value="1"/>
</dbReference>
<dbReference type="AlphaFoldDB" id="A0A7C8LDR7"/>
<dbReference type="GO" id="GO:0006633">
    <property type="term" value="P:fatty acid biosynthetic process"/>
    <property type="evidence" value="ECO:0007669"/>
    <property type="project" value="UniProtKB-UniRule"/>
</dbReference>
<dbReference type="HAMAP" id="MF_00101">
    <property type="entry name" value="AcpS"/>
    <property type="match status" value="1"/>
</dbReference>
<dbReference type="OrthoDB" id="517356at2"/>
<feature type="binding site" evidence="8">
    <location>
        <position position="8"/>
    </location>
    <ligand>
        <name>Mg(2+)</name>
        <dbReference type="ChEBI" id="CHEBI:18420"/>
    </ligand>
</feature>
<keyword evidence="11" id="KW-1185">Reference proteome</keyword>
<keyword evidence="1 8" id="KW-0444">Lipid biosynthesis</keyword>
<name>A0A7C8LDR7_9FIRM</name>
<evidence type="ECO:0000313" key="10">
    <source>
        <dbReference type="EMBL" id="KAE9635401.1"/>
    </source>
</evidence>
<dbReference type="RefSeq" id="WP_158739649.1">
    <property type="nucleotide sequence ID" value="NZ_JAFBEP010000001.1"/>
</dbReference>
<proteinExistence type="inferred from homology"/>
<dbReference type="GO" id="GO:0008897">
    <property type="term" value="F:holo-[acyl-carrier-protein] synthase activity"/>
    <property type="evidence" value="ECO:0007669"/>
    <property type="project" value="UniProtKB-UniRule"/>
</dbReference>
<keyword evidence="8" id="KW-0963">Cytoplasm</keyword>
<reference evidence="10 11" key="1">
    <citation type="submission" date="2019-12" db="EMBL/GenBank/DDBJ databases">
        <title>Defluviitalea raffinosedens, isolated from a biogas fermenter, genome sequencing and characterization.</title>
        <authorList>
            <person name="Rettenmaier R."/>
            <person name="Schneider M."/>
            <person name="Neuhaus K."/>
            <person name="Liebl W."/>
            <person name="Zverlov V."/>
        </authorList>
    </citation>
    <scope>NUCLEOTIDE SEQUENCE [LARGE SCALE GENOMIC DNA]</scope>
    <source>
        <strain evidence="10 11">249c-K6</strain>
    </source>
</reference>
<evidence type="ECO:0000256" key="6">
    <source>
        <dbReference type="ARBA" id="ARBA00023098"/>
    </source>
</evidence>
<keyword evidence="3 8" id="KW-0479">Metal-binding</keyword>
<dbReference type="Proteomes" id="UP000483018">
    <property type="component" value="Unassembled WGS sequence"/>
</dbReference>
<dbReference type="GO" id="GO:0005737">
    <property type="term" value="C:cytoplasm"/>
    <property type="evidence" value="ECO:0007669"/>
    <property type="project" value="UniProtKB-SubCell"/>
</dbReference>
<keyword evidence="6 8" id="KW-0443">Lipid metabolism</keyword>
<keyword evidence="2 8" id="KW-0808">Transferase</keyword>
<keyword evidence="7 8" id="KW-0275">Fatty acid biosynthesis</keyword>
<feature type="binding site" evidence="8">
    <location>
        <position position="56"/>
    </location>
    <ligand>
        <name>Mg(2+)</name>
        <dbReference type="ChEBI" id="CHEBI:18420"/>
    </ligand>
</feature>
<dbReference type="SUPFAM" id="SSF56214">
    <property type="entry name" value="4'-phosphopantetheinyl transferase"/>
    <property type="match status" value="1"/>
</dbReference>
<dbReference type="NCBIfam" id="TIGR00556">
    <property type="entry name" value="pantethn_trn"/>
    <property type="match status" value="1"/>
</dbReference>
<evidence type="ECO:0000256" key="2">
    <source>
        <dbReference type="ARBA" id="ARBA00022679"/>
    </source>
</evidence>
<comment type="cofactor">
    <cofactor evidence="8">
        <name>Mg(2+)</name>
        <dbReference type="ChEBI" id="CHEBI:18420"/>
    </cofactor>
</comment>
<dbReference type="EMBL" id="WSLF01000003">
    <property type="protein sequence ID" value="KAE9635401.1"/>
    <property type="molecule type" value="Genomic_DNA"/>
</dbReference>
<dbReference type="GO" id="GO:0000287">
    <property type="term" value="F:magnesium ion binding"/>
    <property type="evidence" value="ECO:0007669"/>
    <property type="project" value="UniProtKB-UniRule"/>
</dbReference>
<organism evidence="10 11">
    <name type="scientific">Defluviitalea raffinosedens</name>
    <dbReference type="NCBI Taxonomy" id="1450156"/>
    <lineage>
        <taxon>Bacteria</taxon>
        <taxon>Bacillati</taxon>
        <taxon>Bacillota</taxon>
        <taxon>Clostridia</taxon>
        <taxon>Lachnospirales</taxon>
        <taxon>Defluviitaleaceae</taxon>
        <taxon>Defluviitalea</taxon>
    </lineage>
</organism>